<accession>A0A1I7T934</accession>
<protein>
    <submittedName>
        <fullName evidence="2">FTH domain-containing protein</fullName>
    </submittedName>
</protein>
<proteinExistence type="predicted"/>
<dbReference type="Proteomes" id="UP000095282">
    <property type="component" value="Unplaced"/>
</dbReference>
<evidence type="ECO:0000313" key="1">
    <source>
        <dbReference type="Proteomes" id="UP000095282"/>
    </source>
</evidence>
<evidence type="ECO:0000313" key="2">
    <source>
        <dbReference type="WBParaSite" id="Csp11.Scaffold551.g3630.t1"/>
    </source>
</evidence>
<dbReference type="AlphaFoldDB" id="A0A1I7T934"/>
<reference evidence="2" key="1">
    <citation type="submission" date="2016-11" db="UniProtKB">
        <authorList>
            <consortium name="WormBaseParasite"/>
        </authorList>
    </citation>
    <scope>IDENTIFICATION</scope>
</reference>
<name>A0A1I7T934_9PELO</name>
<keyword evidence="1" id="KW-1185">Reference proteome</keyword>
<dbReference type="WBParaSite" id="Csp11.Scaffold551.g3630.t1">
    <property type="protein sequence ID" value="Csp11.Scaffold551.g3630.t1"/>
    <property type="gene ID" value="Csp11.Scaffold551.g3630"/>
</dbReference>
<sequence>MRLLPSYIDELSLTNEGNSTGITIKNSDGCTLYKSRFYDNSKHLLIQIIVDPETSVNKFMIHGTGRDAQLKDIVESVLRLKLKVENVYWYLPHFTPDDFRTLSTLFDMDYLKTIRFKMVDSEAFISVLNEDNVSPD</sequence>
<organism evidence="1 2">
    <name type="scientific">Caenorhabditis tropicalis</name>
    <dbReference type="NCBI Taxonomy" id="1561998"/>
    <lineage>
        <taxon>Eukaryota</taxon>
        <taxon>Metazoa</taxon>
        <taxon>Ecdysozoa</taxon>
        <taxon>Nematoda</taxon>
        <taxon>Chromadorea</taxon>
        <taxon>Rhabditida</taxon>
        <taxon>Rhabditina</taxon>
        <taxon>Rhabditomorpha</taxon>
        <taxon>Rhabditoidea</taxon>
        <taxon>Rhabditidae</taxon>
        <taxon>Peloderinae</taxon>
        <taxon>Caenorhabditis</taxon>
    </lineage>
</organism>